<evidence type="ECO:0000313" key="1">
    <source>
        <dbReference type="EMBL" id="GAA4617098.1"/>
    </source>
</evidence>
<gene>
    <name evidence="1" type="ORF">GCM10023195_76170</name>
</gene>
<dbReference type="EMBL" id="BAABHJ010000039">
    <property type="protein sequence ID" value="GAA4617098.1"/>
    <property type="molecule type" value="Genomic_DNA"/>
</dbReference>
<dbReference type="RefSeq" id="WP_345365352.1">
    <property type="nucleotide sequence ID" value="NZ_BAABHJ010000039.1"/>
</dbReference>
<sequence length="216" mass="23460">MSTNFGRSKAVAADYAWIGADEDGGLFSAYCLTLVRGITPQEFMDRLGARIMFEALELADEFIDLSFQYWDEPHYGDVQFIGATTVAGDGGDWTLALEVNGHLGVTPSTMGPVSAGTRLVSHRYNGGNGVGDFSWIEDGDVRLEFEPLFARNREGGTPDALLEDMRQIGFDLEEDREETGPTTTAAFALAERLTGVRVTEALLDDAVYLCGTAAVR</sequence>
<reference evidence="2" key="1">
    <citation type="journal article" date="2019" name="Int. J. Syst. Evol. Microbiol.">
        <title>The Global Catalogue of Microorganisms (GCM) 10K type strain sequencing project: providing services to taxonomists for standard genome sequencing and annotation.</title>
        <authorList>
            <consortium name="The Broad Institute Genomics Platform"/>
            <consortium name="The Broad Institute Genome Sequencing Center for Infectious Disease"/>
            <person name="Wu L."/>
            <person name="Ma J."/>
        </authorList>
    </citation>
    <scope>NUCLEOTIDE SEQUENCE [LARGE SCALE GENOMIC DNA]</scope>
    <source>
        <strain evidence="2">JCM 17938</strain>
    </source>
</reference>
<evidence type="ECO:0000313" key="2">
    <source>
        <dbReference type="Proteomes" id="UP001500212"/>
    </source>
</evidence>
<comment type="caution">
    <text evidence="1">The sequence shown here is derived from an EMBL/GenBank/DDBJ whole genome shotgun (WGS) entry which is preliminary data.</text>
</comment>
<name>A0ABP8TZU0_9ACTN</name>
<organism evidence="1 2">
    <name type="scientific">Actinoallomurus liliacearum</name>
    <dbReference type="NCBI Taxonomy" id="1080073"/>
    <lineage>
        <taxon>Bacteria</taxon>
        <taxon>Bacillati</taxon>
        <taxon>Actinomycetota</taxon>
        <taxon>Actinomycetes</taxon>
        <taxon>Streptosporangiales</taxon>
        <taxon>Thermomonosporaceae</taxon>
        <taxon>Actinoallomurus</taxon>
    </lineage>
</organism>
<proteinExistence type="predicted"/>
<protein>
    <submittedName>
        <fullName evidence="1">Uncharacterized protein</fullName>
    </submittedName>
</protein>
<dbReference type="InterPro" id="IPR045592">
    <property type="entry name" value="DUF6461"/>
</dbReference>
<keyword evidence="2" id="KW-1185">Reference proteome</keyword>
<accession>A0ABP8TZU0</accession>
<dbReference type="Pfam" id="PF20062">
    <property type="entry name" value="DUF6461"/>
    <property type="match status" value="1"/>
</dbReference>
<dbReference type="Proteomes" id="UP001500212">
    <property type="component" value="Unassembled WGS sequence"/>
</dbReference>